<dbReference type="AlphaFoldDB" id="A0A0F9HH93"/>
<dbReference type="InterPro" id="IPR045086">
    <property type="entry name" value="OBG_GTPase"/>
</dbReference>
<feature type="domain" description="OBG-type G" evidence="3">
    <location>
        <begin position="160"/>
        <end position="178"/>
    </location>
</feature>
<dbReference type="PANTHER" id="PTHR11702">
    <property type="entry name" value="DEVELOPMENTALLY REGULATED GTP-BINDING PROTEIN-RELATED"/>
    <property type="match status" value="1"/>
</dbReference>
<dbReference type="Gene3D" id="2.70.210.12">
    <property type="entry name" value="GTP1/OBG domain"/>
    <property type="match status" value="1"/>
</dbReference>
<evidence type="ECO:0000259" key="4">
    <source>
        <dbReference type="PROSITE" id="PS51883"/>
    </source>
</evidence>
<accession>A0A0F9HH93</accession>
<dbReference type="FunFam" id="2.70.210.12:FF:000001">
    <property type="entry name" value="GTPase Obg"/>
    <property type="match status" value="1"/>
</dbReference>
<dbReference type="Pfam" id="PF01018">
    <property type="entry name" value="GTP1_OBG"/>
    <property type="match status" value="1"/>
</dbReference>
<keyword evidence="1" id="KW-0547">Nucleotide-binding</keyword>
<comment type="caution">
    <text evidence="5">The sequence shown here is derived from an EMBL/GenBank/DDBJ whole genome shotgun (WGS) entry which is preliminary data.</text>
</comment>
<protein>
    <recommendedName>
        <fullName evidence="6">Obg domain-containing protein</fullName>
    </recommendedName>
</protein>
<evidence type="ECO:0000256" key="2">
    <source>
        <dbReference type="ARBA" id="ARBA00023134"/>
    </source>
</evidence>
<dbReference type="InterPro" id="IPR036726">
    <property type="entry name" value="GTP1_OBG_dom_sf"/>
</dbReference>
<proteinExistence type="predicted"/>
<evidence type="ECO:0000259" key="3">
    <source>
        <dbReference type="PROSITE" id="PS51710"/>
    </source>
</evidence>
<dbReference type="PROSITE" id="PS51883">
    <property type="entry name" value="OBG"/>
    <property type="match status" value="1"/>
</dbReference>
<dbReference type="InterPro" id="IPR031167">
    <property type="entry name" value="G_OBG"/>
</dbReference>
<sequence>MFIDEAKIGIRAGDGGHGCLSFRREKYIAKGGPDGGNGGCGGNVYLETAEDVDTLIDFRGKYTWKAKNGLPGEGSNKTGADGPDLILRVPVGTLVYDTGLDDLLLKDLNKPGMKIRFCRGGRGGRGNKSFANSVRQTPRFATKGKIGQDRDIRMELKLIADVGLVGMPNAGKSTLISR</sequence>
<dbReference type="GO" id="GO:0005525">
    <property type="term" value="F:GTP binding"/>
    <property type="evidence" value="ECO:0007669"/>
    <property type="project" value="UniProtKB-KW"/>
</dbReference>
<evidence type="ECO:0000256" key="1">
    <source>
        <dbReference type="ARBA" id="ARBA00022741"/>
    </source>
</evidence>
<name>A0A0F9HH93_9ZZZZ</name>
<keyword evidence="2" id="KW-0342">GTP-binding</keyword>
<dbReference type="SUPFAM" id="SSF82051">
    <property type="entry name" value="Obg GTP-binding protein N-terminal domain"/>
    <property type="match status" value="1"/>
</dbReference>
<dbReference type="GO" id="GO:0003924">
    <property type="term" value="F:GTPase activity"/>
    <property type="evidence" value="ECO:0007669"/>
    <property type="project" value="InterPro"/>
</dbReference>
<organism evidence="5">
    <name type="scientific">marine sediment metagenome</name>
    <dbReference type="NCBI Taxonomy" id="412755"/>
    <lineage>
        <taxon>unclassified sequences</taxon>
        <taxon>metagenomes</taxon>
        <taxon>ecological metagenomes</taxon>
    </lineage>
</organism>
<feature type="domain" description="Obg" evidence="4">
    <location>
        <begin position="1"/>
        <end position="159"/>
    </location>
</feature>
<dbReference type="EMBL" id="LAZR01022681">
    <property type="protein sequence ID" value="KKL81030.1"/>
    <property type="molecule type" value="Genomic_DNA"/>
</dbReference>
<dbReference type="PANTHER" id="PTHR11702:SF31">
    <property type="entry name" value="MITOCHONDRIAL RIBOSOME-ASSOCIATED GTPASE 2"/>
    <property type="match status" value="1"/>
</dbReference>
<evidence type="ECO:0008006" key="6">
    <source>
        <dbReference type="Google" id="ProtNLM"/>
    </source>
</evidence>
<dbReference type="Gene3D" id="3.40.50.300">
    <property type="entry name" value="P-loop containing nucleotide triphosphate hydrolases"/>
    <property type="match status" value="1"/>
</dbReference>
<reference evidence="5" key="1">
    <citation type="journal article" date="2015" name="Nature">
        <title>Complex archaea that bridge the gap between prokaryotes and eukaryotes.</title>
        <authorList>
            <person name="Spang A."/>
            <person name="Saw J.H."/>
            <person name="Jorgensen S.L."/>
            <person name="Zaremba-Niedzwiedzka K."/>
            <person name="Martijn J."/>
            <person name="Lind A.E."/>
            <person name="van Eijk R."/>
            <person name="Schleper C."/>
            <person name="Guy L."/>
            <person name="Ettema T.J."/>
        </authorList>
    </citation>
    <scope>NUCLEOTIDE SEQUENCE</scope>
</reference>
<gene>
    <name evidence="5" type="ORF">LCGC14_1998820</name>
</gene>
<evidence type="ECO:0000313" key="5">
    <source>
        <dbReference type="EMBL" id="KKL81030.1"/>
    </source>
</evidence>
<dbReference type="InterPro" id="IPR027417">
    <property type="entry name" value="P-loop_NTPase"/>
</dbReference>
<dbReference type="PROSITE" id="PS51710">
    <property type="entry name" value="G_OBG"/>
    <property type="match status" value="1"/>
</dbReference>
<feature type="non-terminal residue" evidence="5">
    <location>
        <position position="178"/>
    </location>
</feature>
<dbReference type="InterPro" id="IPR006169">
    <property type="entry name" value="GTP1_OBG_dom"/>
</dbReference>
<dbReference type="SUPFAM" id="SSF52540">
    <property type="entry name" value="P-loop containing nucleoside triphosphate hydrolases"/>
    <property type="match status" value="1"/>
</dbReference>